<organism evidence="1 2">
    <name type="scientific">Gossypium aridum</name>
    <name type="common">American cotton</name>
    <name type="synonym">Erioxylum aridum</name>
    <dbReference type="NCBI Taxonomy" id="34290"/>
    <lineage>
        <taxon>Eukaryota</taxon>
        <taxon>Viridiplantae</taxon>
        <taxon>Streptophyta</taxon>
        <taxon>Embryophyta</taxon>
        <taxon>Tracheophyta</taxon>
        <taxon>Spermatophyta</taxon>
        <taxon>Magnoliopsida</taxon>
        <taxon>eudicotyledons</taxon>
        <taxon>Gunneridae</taxon>
        <taxon>Pentapetalae</taxon>
        <taxon>rosids</taxon>
        <taxon>malvids</taxon>
        <taxon>Malvales</taxon>
        <taxon>Malvaceae</taxon>
        <taxon>Malvoideae</taxon>
        <taxon>Gossypium</taxon>
    </lineage>
</organism>
<feature type="non-terminal residue" evidence="1">
    <location>
        <position position="63"/>
    </location>
</feature>
<gene>
    <name evidence="1" type="ORF">Goari_003036</name>
</gene>
<name>A0A7J8YBW9_GOSAI</name>
<dbReference type="AlphaFoldDB" id="A0A7J8YBW9"/>
<dbReference type="Proteomes" id="UP000593577">
    <property type="component" value="Unassembled WGS sequence"/>
</dbReference>
<evidence type="ECO:0000313" key="2">
    <source>
        <dbReference type="Proteomes" id="UP000593577"/>
    </source>
</evidence>
<accession>A0A7J8YBW9</accession>
<keyword evidence="2" id="KW-1185">Reference proteome</keyword>
<reference evidence="1 2" key="1">
    <citation type="journal article" date="2019" name="Genome Biol. Evol.">
        <title>Insights into the evolution of the New World diploid cottons (Gossypium, subgenus Houzingenia) based on genome sequencing.</title>
        <authorList>
            <person name="Grover C.E."/>
            <person name="Arick M.A. 2nd"/>
            <person name="Thrash A."/>
            <person name="Conover J.L."/>
            <person name="Sanders W.S."/>
            <person name="Peterson D.G."/>
            <person name="Frelichowski J.E."/>
            <person name="Scheffler J.A."/>
            <person name="Scheffler B.E."/>
            <person name="Wendel J.F."/>
        </authorList>
    </citation>
    <scope>NUCLEOTIDE SEQUENCE [LARGE SCALE GENOMIC DNA]</scope>
    <source>
        <strain evidence="1">185</strain>
        <tissue evidence="1">Leaf</tissue>
    </source>
</reference>
<comment type="caution">
    <text evidence="1">The sequence shown here is derived from an EMBL/GenBank/DDBJ whole genome shotgun (WGS) entry which is preliminary data.</text>
</comment>
<evidence type="ECO:0000313" key="1">
    <source>
        <dbReference type="EMBL" id="MBA0696489.1"/>
    </source>
</evidence>
<proteinExistence type="predicted"/>
<sequence>EALSRVQSLQWGFDLGFLDVEVEGDLLIGVAHLLATEILKSREQWYMRDGIPKFAKEAVEKDG</sequence>
<dbReference type="EMBL" id="JABFAA010000011">
    <property type="protein sequence ID" value="MBA0696489.1"/>
    <property type="molecule type" value="Genomic_DNA"/>
</dbReference>
<protein>
    <submittedName>
        <fullName evidence="1">Uncharacterized protein</fullName>
    </submittedName>
</protein>